<dbReference type="GO" id="GO:0032259">
    <property type="term" value="P:methylation"/>
    <property type="evidence" value="ECO:0007669"/>
    <property type="project" value="UniProtKB-KW"/>
</dbReference>
<dbReference type="InterPro" id="IPR041698">
    <property type="entry name" value="Methyltransf_25"/>
</dbReference>
<name>A0ABU7ZHV6_9HYPH</name>
<evidence type="ECO:0000313" key="3">
    <source>
        <dbReference type="Proteomes" id="UP001380822"/>
    </source>
</evidence>
<keyword evidence="2" id="KW-0808">Transferase</keyword>
<comment type="caution">
    <text evidence="2">The sequence shown here is derived from an EMBL/GenBank/DDBJ whole genome shotgun (WGS) entry which is preliminary data.</text>
</comment>
<dbReference type="InterPro" id="IPR029063">
    <property type="entry name" value="SAM-dependent_MTases_sf"/>
</dbReference>
<dbReference type="SUPFAM" id="SSF53335">
    <property type="entry name" value="S-adenosyl-L-methionine-dependent methyltransferases"/>
    <property type="match status" value="1"/>
</dbReference>
<dbReference type="Gene3D" id="3.40.50.150">
    <property type="entry name" value="Vaccinia Virus protein VP39"/>
    <property type="match status" value="1"/>
</dbReference>
<dbReference type="Proteomes" id="UP001380822">
    <property type="component" value="Unassembled WGS sequence"/>
</dbReference>
<proteinExistence type="predicted"/>
<accession>A0ABU7ZHV6</accession>
<keyword evidence="3" id="KW-1185">Reference proteome</keyword>
<feature type="domain" description="Methyltransferase" evidence="1">
    <location>
        <begin position="49"/>
        <end position="143"/>
    </location>
</feature>
<dbReference type="Pfam" id="PF13649">
    <property type="entry name" value="Methyltransf_25"/>
    <property type="match status" value="1"/>
</dbReference>
<reference evidence="2 3" key="1">
    <citation type="submission" date="2024-02" db="EMBL/GenBank/DDBJ databases">
        <title>A new putative Pannonibacter species isolated from two cases of bloodstream infections in paediatric patients.</title>
        <authorList>
            <person name="Castellana S."/>
            <person name="De Laurentiis V."/>
            <person name="Grassi M."/>
            <person name="De Leonardis F."/>
            <person name="Mosca A."/>
            <person name="De Carlo C."/>
            <person name="Sparapano E."/>
            <person name="Ronga L."/>
            <person name="Santacroce L."/>
            <person name="Chironna M."/>
            <person name="De Robertis A."/>
            <person name="Bianco A."/>
            <person name="Del Sambro L."/>
            <person name="Capozzi L."/>
            <person name="Parisi A."/>
        </authorList>
    </citation>
    <scope>NUCLEOTIDE SEQUENCE [LARGE SCALE GENOMIC DNA]</scope>
    <source>
        <strain evidence="2 3">Pt2</strain>
    </source>
</reference>
<protein>
    <submittedName>
        <fullName evidence="2">Class I SAM-dependent methyltransferase</fullName>
        <ecNumber evidence="2">2.1.-.-</ecNumber>
    </submittedName>
</protein>
<dbReference type="PANTHER" id="PTHR43464">
    <property type="entry name" value="METHYLTRANSFERASE"/>
    <property type="match status" value="1"/>
</dbReference>
<organism evidence="2 3">
    <name type="scientific">Pannonibacter anstelovis</name>
    <dbReference type="NCBI Taxonomy" id="3121537"/>
    <lineage>
        <taxon>Bacteria</taxon>
        <taxon>Pseudomonadati</taxon>
        <taxon>Pseudomonadota</taxon>
        <taxon>Alphaproteobacteria</taxon>
        <taxon>Hyphomicrobiales</taxon>
        <taxon>Stappiaceae</taxon>
        <taxon>Pannonibacter</taxon>
    </lineage>
</organism>
<dbReference type="CDD" id="cd02440">
    <property type="entry name" value="AdoMet_MTases"/>
    <property type="match status" value="1"/>
</dbReference>
<keyword evidence="2" id="KW-0489">Methyltransferase</keyword>
<gene>
    <name evidence="2" type="ORF">V6L76_00030</name>
</gene>
<dbReference type="GO" id="GO:0008168">
    <property type="term" value="F:methyltransferase activity"/>
    <property type="evidence" value="ECO:0007669"/>
    <property type="project" value="UniProtKB-KW"/>
</dbReference>
<evidence type="ECO:0000313" key="2">
    <source>
        <dbReference type="EMBL" id="MEH0094621.1"/>
    </source>
</evidence>
<dbReference type="PANTHER" id="PTHR43464:SF58">
    <property type="entry name" value="BLR7975 PROTEIN"/>
    <property type="match status" value="1"/>
</dbReference>
<sequence>MTRTPDPFMDPAAVASYLRDTPRKVPGLADLHKMTALLIAEKAPRAAHVLVVGAGGGLEIRALAQAQPDWLFTGVDPSPAMLDIARQTLFDCAERADLIQGTAVDAPQGPFDGAVCLLTLHFLSRDERLQTLREIHSRLKPGGIFVAAHHSSPGGEAETWLARSAAFAAGATADPHKAAALAKAMAERLPLLSPAEEEDCFRDAGFKTPSLFYAALSFRGWVMSAGGGEAGK</sequence>
<dbReference type="EC" id="2.1.-.-" evidence="2"/>
<evidence type="ECO:0000259" key="1">
    <source>
        <dbReference type="Pfam" id="PF13649"/>
    </source>
</evidence>
<dbReference type="RefSeq" id="WP_334249511.1">
    <property type="nucleotide sequence ID" value="NZ_JBAKBE010000001.1"/>
</dbReference>
<dbReference type="EMBL" id="JBAKBE010000001">
    <property type="protein sequence ID" value="MEH0094621.1"/>
    <property type="molecule type" value="Genomic_DNA"/>
</dbReference>